<proteinExistence type="predicted"/>
<dbReference type="Proteomes" id="UP000204609">
    <property type="component" value="Segment"/>
</dbReference>
<accession>A0A160DET7</accession>
<dbReference type="EMBL" id="KU998245">
    <property type="protein sequence ID" value="ANA86450.1"/>
    <property type="molecule type" value="Genomic_DNA"/>
</dbReference>
<gene>
    <name evidence="1" type="primary">116</name>
    <name evidence="1" type="ORF">PBI_ONEUP_116</name>
</gene>
<keyword evidence="2" id="KW-1185">Reference proteome</keyword>
<name>A0A160DET7_9CAUD</name>
<dbReference type="OrthoDB" id="36672at10239"/>
<dbReference type="KEGG" id="vg:28800575"/>
<dbReference type="RefSeq" id="YP_009274532.1">
    <property type="nucleotide sequence ID" value="NC_030917.1"/>
</dbReference>
<reference evidence="2" key="1">
    <citation type="submission" date="2016-03" db="EMBL/GenBank/DDBJ databases">
        <authorList>
            <person name="Ploux O."/>
        </authorList>
    </citation>
    <scope>NUCLEOTIDE SEQUENCE [LARGE SCALE GENOMIC DNA]</scope>
</reference>
<evidence type="ECO:0000313" key="1">
    <source>
        <dbReference type="EMBL" id="ANA86450.1"/>
    </source>
</evidence>
<protein>
    <submittedName>
        <fullName evidence="1">Uncharacterized protein</fullName>
    </submittedName>
</protein>
<organism evidence="1 2">
    <name type="scientific">Gordonia phage OneUp</name>
    <dbReference type="NCBI Taxonomy" id="1838074"/>
    <lineage>
        <taxon>Viruses</taxon>
        <taxon>Duplodnaviria</taxon>
        <taxon>Heunggongvirae</taxon>
        <taxon>Uroviricota</taxon>
        <taxon>Caudoviricetes</taxon>
        <taxon>Oneupvirus</taxon>
        <taxon>Oneupvirus oneup</taxon>
    </lineage>
</organism>
<sequence length="82" mass="9088">MIAAAINQGQVGQKAKIGSLDGLILSVDHRIRGGLNDLRKRHAVDIHLVLDTPKGIKHIVVSPRTDVQLFPSVMPNHWRTHE</sequence>
<evidence type="ECO:0000313" key="2">
    <source>
        <dbReference type="Proteomes" id="UP000204609"/>
    </source>
</evidence>
<dbReference type="GeneID" id="28800575"/>